<dbReference type="Proteomes" id="UP000053087">
    <property type="component" value="Chromosome"/>
</dbReference>
<proteinExistence type="predicted"/>
<feature type="transmembrane region" description="Helical" evidence="1">
    <location>
        <begin position="59"/>
        <end position="81"/>
    </location>
</feature>
<keyword evidence="1" id="KW-0472">Membrane</keyword>
<evidence type="ECO:0000313" key="3">
    <source>
        <dbReference type="Proteomes" id="UP000053087"/>
    </source>
</evidence>
<evidence type="ECO:0000256" key="1">
    <source>
        <dbReference type="SAM" id="Phobius"/>
    </source>
</evidence>
<dbReference type="AlphaFoldDB" id="A0A660HUS9"/>
<dbReference type="EMBL" id="CP032683">
    <property type="protein sequence ID" value="AYK16100.1"/>
    <property type="molecule type" value="Genomic_DNA"/>
</dbReference>
<gene>
    <name evidence="2" type="ORF">AOB57_013695</name>
</gene>
<keyword evidence="1" id="KW-0812">Transmembrane</keyword>
<protein>
    <submittedName>
        <fullName evidence="2">Uncharacterized protein</fullName>
    </submittedName>
</protein>
<accession>A0A660HUS9</accession>
<dbReference type="KEGG" id="mfz:AOB57_013695"/>
<name>A0A660HUS9_9EURY</name>
<keyword evidence="3" id="KW-1185">Reference proteome</keyword>
<keyword evidence="1" id="KW-1133">Transmembrane helix</keyword>
<evidence type="ECO:0000313" key="2">
    <source>
        <dbReference type="EMBL" id="AYK16100.1"/>
    </source>
</evidence>
<organism evidence="2 3">
    <name type="scientific">Methanosarcina flavescens</name>
    <dbReference type="NCBI Taxonomy" id="1715806"/>
    <lineage>
        <taxon>Archaea</taxon>
        <taxon>Methanobacteriati</taxon>
        <taxon>Methanobacteriota</taxon>
        <taxon>Stenosarchaea group</taxon>
        <taxon>Methanomicrobia</taxon>
        <taxon>Methanosarcinales</taxon>
        <taxon>Methanosarcinaceae</taxon>
        <taxon>Methanosarcina</taxon>
    </lineage>
</organism>
<reference evidence="2 3" key="1">
    <citation type="journal article" date="2016" name="Int. J. Syst. Evol. Microbiol.">
        <title>Methanosarcina flavescens sp. nov., a methanogenic archaeon isolated from a full-scale anaerobic digester.</title>
        <authorList>
            <person name="Kern T."/>
            <person name="Fischer M.A."/>
            <person name="Deppenmeier U."/>
            <person name="Schmitz R.A."/>
            <person name="Rother M."/>
        </authorList>
    </citation>
    <scope>NUCLEOTIDE SEQUENCE [LARGE SCALE GENOMIC DNA]</scope>
    <source>
        <strain evidence="2 3">E03.2</strain>
    </source>
</reference>
<sequence>MGLSTFSITIKNKGGDSSEGYIWVSFPDCGEIDKVEGTGSSVKNYPKGSLIKKDVVKNLGYMPISLIFLFYTFCFYSMPIFRFLPFFPF</sequence>